<name>A0A6M8EC62_9BACT</name>
<sequence>METILPKISSSLSKIWTKVLNLENSLFPALKEELRLDELSNKEQKLIKILDFAQIEKNVIVVSLTNTPKDREEIARAFIAKSVYNLQTTRDLIDRLRIDRTLRVLCGWRYTNDIPSESKFSRVFKELSDLNIAQKTHEQFVKEYLSQKTFFYNATDATKIPLREKAVKKEKVKKVKRKAGRPKKGEAREAIKPKILEQQKEMQTVEEMLCLVSTECGVGIKQNSKGNKEVWIGGKLHISAVDGDIPIIAFYSGANVHDSSVSLPLIQETSKRVNYLYDLQDAGYDADIIREFSTALGHRPIIDINPKNSKELKVKIEVQKDEQKKFEMLSLVQSSDTHHYNQRSMVERVNKYLKEDFGCNTIYYQGATKVASVLAFGILSVCIHQSLKLVT</sequence>
<organism evidence="3 4">
    <name type="scientific">Arcobacter acticola</name>
    <dbReference type="NCBI Taxonomy" id="1849015"/>
    <lineage>
        <taxon>Bacteria</taxon>
        <taxon>Pseudomonadati</taxon>
        <taxon>Campylobacterota</taxon>
        <taxon>Epsilonproteobacteria</taxon>
        <taxon>Campylobacterales</taxon>
        <taxon>Arcobacteraceae</taxon>
        <taxon>Arcobacter</taxon>
    </lineage>
</organism>
<accession>A0A6M8EC62</accession>
<evidence type="ECO:0000313" key="3">
    <source>
        <dbReference type="EMBL" id="QKE28070.1"/>
    </source>
</evidence>
<keyword evidence="4" id="KW-1185">Reference proteome</keyword>
<feature type="domain" description="Transposase InsH N-terminal" evidence="2">
    <location>
        <begin position="41"/>
        <end position="125"/>
    </location>
</feature>
<dbReference type="InterPro" id="IPR002559">
    <property type="entry name" value="Transposase_11"/>
</dbReference>
<protein>
    <submittedName>
        <fullName evidence="3">Transposase, IS1182 family</fullName>
    </submittedName>
</protein>
<dbReference type="Proteomes" id="UP000503483">
    <property type="component" value="Chromosome"/>
</dbReference>
<gene>
    <name evidence="3" type="ORF">AACT_0877</name>
</gene>
<dbReference type="RefSeq" id="WP_079580386.1">
    <property type="nucleotide sequence ID" value="NZ_CP042652.1"/>
</dbReference>
<dbReference type="EMBL" id="CP042652">
    <property type="protein sequence ID" value="QKE28070.1"/>
    <property type="molecule type" value="Genomic_DNA"/>
</dbReference>
<evidence type="ECO:0000259" key="1">
    <source>
        <dbReference type="Pfam" id="PF01609"/>
    </source>
</evidence>
<dbReference type="GO" id="GO:0006313">
    <property type="term" value="P:DNA transposition"/>
    <property type="evidence" value="ECO:0007669"/>
    <property type="project" value="InterPro"/>
</dbReference>
<dbReference type="GO" id="GO:0003677">
    <property type="term" value="F:DNA binding"/>
    <property type="evidence" value="ECO:0007669"/>
    <property type="project" value="InterPro"/>
</dbReference>
<dbReference type="Pfam" id="PF05598">
    <property type="entry name" value="DUF772"/>
    <property type="match status" value="1"/>
</dbReference>
<evidence type="ECO:0000313" key="4">
    <source>
        <dbReference type="Proteomes" id="UP000503483"/>
    </source>
</evidence>
<dbReference type="InterPro" id="IPR008490">
    <property type="entry name" value="Transposase_InsH_N"/>
</dbReference>
<feature type="domain" description="Transposase IS4-like" evidence="1">
    <location>
        <begin position="223"/>
        <end position="371"/>
    </location>
</feature>
<proteinExistence type="predicted"/>
<evidence type="ECO:0000259" key="2">
    <source>
        <dbReference type="Pfam" id="PF05598"/>
    </source>
</evidence>
<reference evidence="3 4" key="1">
    <citation type="submission" date="2019-08" db="EMBL/GenBank/DDBJ databases">
        <title>Complete genome sequence of Arcobacter acticola.</title>
        <authorList>
            <person name="Miller W."/>
        </authorList>
    </citation>
    <scope>NUCLEOTIDE SEQUENCE [LARGE SCALE GENOMIC DNA]</scope>
    <source>
        <strain evidence="3 4">KCTC 52212</strain>
    </source>
</reference>
<dbReference type="AlphaFoldDB" id="A0A6M8EC62"/>
<dbReference type="KEGG" id="paco:AACT_0877"/>
<dbReference type="GO" id="GO:0004803">
    <property type="term" value="F:transposase activity"/>
    <property type="evidence" value="ECO:0007669"/>
    <property type="project" value="InterPro"/>
</dbReference>
<dbReference type="Pfam" id="PF01609">
    <property type="entry name" value="DDE_Tnp_1"/>
    <property type="match status" value="1"/>
</dbReference>